<dbReference type="OrthoDB" id="7391946at2"/>
<dbReference type="EMBL" id="WTYK01000005">
    <property type="protein sequence ID" value="MXP41958.1"/>
    <property type="molecule type" value="Genomic_DNA"/>
</dbReference>
<organism evidence="1 2">
    <name type="scientific">Croceibacterium soli</name>
    <dbReference type="NCBI Taxonomy" id="1739690"/>
    <lineage>
        <taxon>Bacteria</taxon>
        <taxon>Pseudomonadati</taxon>
        <taxon>Pseudomonadota</taxon>
        <taxon>Alphaproteobacteria</taxon>
        <taxon>Sphingomonadales</taxon>
        <taxon>Erythrobacteraceae</taxon>
        <taxon>Croceibacterium</taxon>
    </lineage>
</organism>
<reference evidence="1 2" key="1">
    <citation type="submission" date="2019-12" db="EMBL/GenBank/DDBJ databases">
        <title>Genomic-based taxomic classification of the family Erythrobacteraceae.</title>
        <authorList>
            <person name="Xu L."/>
        </authorList>
    </citation>
    <scope>NUCLEOTIDE SEQUENCE [LARGE SCALE GENOMIC DNA]</scope>
    <source>
        <strain evidence="1 2">MCCC 1K02066</strain>
    </source>
</reference>
<evidence type="ECO:0000313" key="2">
    <source>
        <dbReference type="Proteomes" id="UP000469159"/>
    </source>
</evidence>
<dbReference type="Proteomes" id="UP000469159">
    <property type="component" value="Unassembled WGS sequence"/>
</dbReference>
<keyword evidence="2" id="KW-1185">Reference proteome</keyword>
<comment type="caution">
    <text evidence="1">The sequence shown here is derived from an EMBL/GenBank/DDBJ whole genome shotgun (WGS) entry which is preliminary data.</text>
</comment>
<sequence length="142" mass="15029">MSEKHNLPAKLTDRGGRAVRKVVTKTRSGVRKVPGPSPNSATNLLVADIAMRTVMRLFRRSVEKGLLGARFDPAKAHEIVEGRTLGKTLLSAAAARVATGSVPGAMLVGGGILGKALLDRTVGRRRAIRKGDRALAEQAEKA</sequence>
<dbReference type="RefSeq" id="WP_160746818.1">
    <property type="nucleotide sequence ID" value="NZ_WTYK01000005.1"/>
</dbReference>
<evidence type="ECO:0000313" key="1">
    <source>
        <dbReference type="EMBL" id="MXP41958.1"/>
    </source>
</evidence>
<dbReference type="AlphaFoldDB" id="A0A6I4UTI8"/>
<proteinExistence type="predicted"/>
<gene>
    <name evidence="1" type="ORF">GRI75_09935</name>
</gene>
<protein>
    <submittedName>
        <fullName evidence="1">Uncharacterized protein</fullName>
    </submittedName>
</protein>
<name>A0A6I4UTI8_9SPHN</name>
<accession>A0A6I4UTI8</accession>